<dbReference type="InterPro" id="IPR011074">
    <property type="entry name" value="CRAL/TRIO_N_dom"/>
</dbReference>
<protein>
    <recommendedName>
        <fullName evidence="6">CRAL-TRIO domain-containing protein</fullName>
    </recommendedName>
</protein>
<feature type="compositionally biased region" description="Polar residues" evidence="1">
    <location>
        <begin position="192"/>
        <end position="215"/>
    </location>
</feature>
<gene>
    <name evidence="5" type="ORF">g.28957</name>
</gene>
<feature type="region of interest" description="Disordered" evidence="1">
    <location>
        <begin position="182"/>
        <end position="250"/>
    </location>
</feature>
<feature type="compositionally biased region" description="Low complexity" evidence="1">
    <location>
        <begin position="216"/>
        <end position="235"/>
    </location>
</feature>
<dbReference type="GO" id="GO:0005737">
    <property type="term" value="C:cytoplasm"/>
    <property type="evidence" value="ECO:0007669"/>
    <property type="project" value="TreeGrafter"/>
</dbReference>
<dbReference type="SUPFAM" id="SSF52087">
    <property type="entry name" value="CRAL/TRIO domain"/>
    <property type="match status" value="1"/>
</dbReference>
<organism evidence="5">
    <name type="scientific">Cuerna arida</name>
    <dbReference type="NCBI Taxonomy" id="1464854"/>
    <lineage>
        <taxon>Eukaryota</taxon>
        <taxon>Metazoa</taxon>
        <taxon>Ecdysozoa</taxon>
        <taxon>Arthropoda</taxon>
        <taxon>Hexapoda</taxon>
        <taxon>Insecta</taxon>
        <taxon>Pterygota</taxon>
        <taxon>Neoptera</taxon>
        <taxon>Paraneoptera</taxon>
        <taxon>Hemiptera</taxon>
        <taxon>Auchenorrhyncha</taxon>
        <taxon>Membracoidea</taxon>
        <taxon>Cicadellidae</taxon>
        <taxon>Cicadellinae</taxon>
        <taxon>Proconiini</taxon>
        <taxon>Cuerna</taxon>
    </lineage>
</organism>
<dbReference type="InterPro" id="IPR006797">
    <property type="entry name" value="PRELI/MSF1_dom"/>
</dbReference>
<proteinExistence type="predicted"/>
<dbReference type="InterPro" id="IPR036273">
    <property type="entry name" value="CRAL/TRIO_N_dom_sf"/>
</dbReference>
<dbReference type="CDD" id="cd00170">
    <property type="entry name" value="SEC14"/>
    <property type="match status" value="1"/>
</dbReference>
<dbReference type="InterPro" id="IPR036865">
    <property type="entry name" value="CRAL-TRIO_dom_sf"/>
</dbReference>
<reference evidence="5" key="1">
    <citation type="submission" date="2015-11" db="EMBL/GenBank/DDBJ databases">
        <title>De novo transcriptome assembly of four potential Pierce s Disease insect vectors from Arizona vineyards.</title>
        <authorList>
            <person name="Tassone E.E."/>
        </authorList>
    </citation>
    <scope>NUCLEOTIDE SEQUENCE</scope>
</reference>
<dbReference type="Pfam" id="PF03765">
    <property type="entry name" value="CRAL_TRIO_N"/>
    <property type="match status" value="1"/>
</dbReference>
<dbReference type="Pfam" id="PF04707">
    <property type="entry name" value="PRELI"/>
    <property type="match status" value="1"/>
</dbReference>
<dbReference type="SUPFAM" id="SSF46938">
    <property type="entry name" value="CRAL/TRIO N-terminal domain"/>
    <property type="match status" value="1"/>
</dbReference>
<evidence type="ECO:0000259" key="2">
    <source>
        <dbReference type="PROSITE" id="PS50191"/>
    </source>
</evidence>
<dbReference type="SMART" id="SM00516">
    <property type="entry name" value="SEC14"/>
    <property type="match status" value="1"/>
</dbReference>
<dbReference type="InterPro" id="IPR036598">
    <property type="entry name" value="GOLD_dom_sf"/>
</dbReference>
<dbReference type="SUPFAM" id="SSF101576">
    <property type="entry name" value="Supernatant protein factor (SPF), C-terminal domain"/>
    <property type="match status" value="1"/>
</dbReference>
<dbReference type="PROSITE" id="PS50904">
    <property type="entry name" value="PRELI_MSF1"/>
    <property type="match status" value="1"/>
</dbReference>
<name>A0A1B6F2A6_9HEMI</name>
<feature type="domain" description="PRELI/MSF1" evidence="4">
    <location>
        <begin position="2"/>
        <end position="175"/>
    </location>
</feature>
<dbReference type="AlphaFoldDB" id="A0A1B6F2A6"/>
<evidence type="ECO:0008006" key="6">
    <source>
        <dbReference type="Google" id="ProtNLM"/>
    </source>
</evidence>
<dbReference type="Gene3D" id="2.60.120.680">
    <property type="entry name" value="GOLD domain"/>
    <property type="match status" value="1"/>
</dbReference>
<dbReference type="FunFam" id="3.40.525.10:FF:000006">
    <property type="entry name" value="SEC14-like lipid binding 1"/>
    <property type="match status" value="1"/>
</dbReference>
<dbReference type="InterPro" id="IPR001251">
    <property type="entry name" value="CRAL-TRIO_dom"/>
</dbReference>
<dbReference type="InterPro" id="IPR009038">
    <property type="entry name" value="GOLD_dom"/>
</dbReference>
<evidence type="ECO:0000259" key="3">
    <source>
        <dbReference type="PROSITE" id="PS50866"/>
    </source>
</evidence>
<evidence type="ECO:0000256" key="1">
    <source>
        <dbReference type="SAM" id="MobiDB-lite"/>
    </source>
</evidence>
<evidence type="ECO:0000259" key="4">
    <source>
        <dbReference type="PROSITE" id="PS50904"/>
    </source>
</evidence>
<dbReference type="PANTHER" id="PTHR23324">
    <property type="entry name" value="SEC14 RELATED PROTEIN"/>
    <property type="match status" value="1"/>
</dbReference>
<feature type="domain" description="CRAL-TRIO" evidence="2">
    <location>
        <begin position="337"/>
        <end position="513"/>
    </location>
</feature>
<dbReference type="Gene3D" id="3.40.525.10">
    <property type="entry name" value="CRAL-TRIO lipid binding domain"/>
    <property type="match status" value="1"/>
</dbReference>
<dbReference type="Pfam" id="PF00650">
    <property type="entry name" value="CRAL_TRIO"/>
    <property type="match status" value="1"/>
</dbReference>
<evidence type="ECO:0000313" key="5">
    <source>
        <dbReference type="EMBL" id="JAS44231.1"/>
    </source>
</evidence>
<dbReference type="PROSITE" id="PS50191">
    <property type="entry name" value="CRAL_TRIO"/>
    <property type="match status" value="1"/>
</dbReference>
<sequence length="700" mass="79325">MVQNYQSPVRVYKYPFELVMKAYERRFPTCKLIPVVLACEITSDTTSADGAVRVTERRCKLNVDAPFLIKKIIGVDHVFFIQKNELNLRTRTLEIEAYNESFSSRVVVLEKCRYFVHPENSEWTCFEQNASVDIKFFFGFESSIEKLAMKQYGDNIAKGKEIIEFFMDELRAEGITSVPRWVRPAHLPPESPTDSRSNGAVDESSSPPQAKNGSHSENVVSNGSGDVSSGVESMSLCSKPNRRNSGQQSTVECQYQLDTDYIQRYLGELTPMQESRLIQLRKWVSQLQKGKVPSDTMLLRFLRARDFNVEKARGMLSESLTWRKKHAVDRIIAEYQVPQVVTDYFPGGWHHSDKDGQPIYLLRLGQMDVKGLLKTIGEDGLLKLTLHVCEEGLRLTDEATRTCGHPISTWCLLVDLEGLNMRHLWRPGIRALLRIIEIVEANYPETLGRVLIIRAPRVFPILWTLVSTFIDDTTRSKFLFYGGNDYQGQGGLSHYIPDEYIPDFLGGQCKTKVLEGGLVPKGLYLTEGEMEREGGHMTDDTIYHSVSLSKGQVHEVLVTVEDSGCVITWDFDVMRQDVMFTVLRTDKPLSKDLSPGSQDGEHRSVVDKGWIEGQDYHRVEQPVTCHDGESIQGSHVTCETGTYVLQWRFSGPHLDLLDSITSNHRAQVMYYYEVLSSADYRGSMSSLQSGNSLSNSCPSR</sequence>
<dbReference type="EMBL" id="GECZ01025538">
    <property type="protein sequence ID" value="JAS44231.1"/>
    <property type="molecule type" value="Transcribed_RNA"/>
</dbReference>
<dbReference type="InterPro" id="IPR051064">
    <property type="entry name" value="SEC14/CRAL-TRIO_domain"/>
</dbReference>
<dbReference type="PANTHER" id="PTHR23324:SF66">
    <property type="entry name" value="PROTEIN REAL-TIME"/>
    <property type="match status" value="1"/>
</dbReference>
<dbReference type="PROSITE" id="PS50866">
    <property type="entry name" value="GOLD"/>
    <property type="match status" value="1"/>
</dbReference>
<feature type="domain" description="GOLD" evidence="3">
    <location>
        <begin position="539"/>
        <end position="674"/>
    </location>
</feature>
<dbReference type="SMART" id="SM01100">
    <property type="entry name" value="CRAL_TRIO_N"/>
    <property type="match status" value="1"/>
</dbReference>
<accession>A0A1B6F2A6</accession>